<dbReference type="Gene3D" id="3.10.180.10">
    <property type="entry name" value="2,3-Dihydroxybiphenyl 1,2-Dioxygenase, domain 1"/>
    <property type="match status" value="1"/>
</dbReference>
<organism evidence="1 2">
    <name type="scientific">Candidatus Acidiferrum panamense</name>
    <dbReference type="NCBI Taxonomy" id="2741543"/>
    <lineage>
        <taxon>Bacteria</taxon>
        <taxon>Pseudomonadati</taxon>
        <taxon>Acidobacteriota</taxon>
        <taxon>Terriglobia</taxon>
        <taxon>Candidatus Acidiferrales</taxon>
        <taxon>Candidatus Acidiferrum</taxon>
    </lineage>
</organism>
<dbReference type="EMBL" id="JACDQQ010000287">
    <property type="protein sequence ID" value="MBA0083910.1"/>
    <property type="molecule type" value="Genomic_DNA"/>
</dbReference>
<dbReference type="InterPro" id="IPR029068">
    <property type="entry name" value="Glyas_Bleomycin-R_OHBP_Dase"/>
</dbReference>
<comment type="caution">
    <text evidence="1">The sequence shown here is derived from an EMBL/GenBank/DDBJ whole genome shotgun (WGS) entry which is preliminary data.</text>
</comment>
<evidence type="ECO:0000313" key="1">
    <source>
        <dbReference type="EMBL" id="MBA0083910.1"/>
    </source>
</evidence>
<proteinExistence type="predicted"/>
<gene>
    <name evidence="1" type="ORF">HRJ53_02845</name>
</gene>
<evidence type="ECO:0000313" key="2">
    <source>
        <dbReference type="Proteomes" id="UP000567293"/>
    </source>
</evidence>
<dbReference type="AlphaFoldDB" id="A0A7V8SV84"/>
<protein>
    <submittedName>
        <fullName evidence="1">VOC family protein</fullName>
    </submittedName>
</protein>
<keyword evidence="2" id="KW-1185">Reference proteome</keyword>
<feature type="non-terminal residue" evidence="1">
    <location>
        <position position="1"/>
    </location>
</feature>
<reference evidence="1" key="1">
    <citation type="submission" date="2020-06" db="EMBL/GenBank/DDBJ databases">
        <title>Legume-microbial interactions unlock mineral nutrients during tropical forest succession.</title>
        <authorList>
            <person name="Epihov D.Z."/>
        </authorList>
    </citation>
    <scope>NUCLEOTIDE SEQUENCE [LARGE SCALE GENOMIC DNA]</scope>
    <source>
        <strain evidence="1">Pan2503</strain>
    </source>
</reference>
<name>A0A7V8SV84_9BACT</name>
<dbReference type="Proteomes" id="UP000567293">
    <property type="component" value="Unassembled WGS sequence"/>
</dbReference>
<sequence>LSLQIIPILLGEMLSDADSKKAKRVMEAMLQMNKIDIAQ</sequence>
<accession>A0A7V8SV84</accession>